<feature type="compositionally biased region" description="Basic and acidic residues" evidence="4">
    <location>
        <begin position="175"/>
        <end position="196"/>
    </location>
</feature>
<feature type="compositionally biased region" description="Low complexity" evidence="4">
    <location>
        <begin position="1252"/>
        <end position="1273"/>
    </location>
</feature>
<reference evidence="6" key="1">
    <citation type="submission" date="2023-06" db="EMBL/GenBank/DDBJ databases">
        <title>Genome-scale phylogeny and comparative genomics of the fungal order Sordariales.</title>
        <authorList>
            <consortium name="Lawrence Berkeley National Laboratory"/>
            <person name="Hensen N."/>
            <person name="Bonometti L."/>
            <person name="Westerberg I."/>
            <person name="Brannstrom I.O."/>
            <person name="Guillou S."/>
            <person name="Cros-Aarteil S."/>
            <person name="Calhoun S."/>
            <person name="Haridas S."/>
            <person name="Kuo A."/>
            <person name="Mondo S."/>
            <person name="Pangilinan J."/>
            <person name="Riley R."/>
            <person name="Labutti K."/>
            <person name="Andreopoulos B."/>
            <person name="Lipzen A."/>
            <person name="Chen C."/>
            <person name="Yanf M."/>
            <person name="Daum C."/>
            <person name="Ng V."/>
            <person name="Clum A."/>
            <person name="Steindorff A."/>
            <person name="Ohm R."/>
            <person name="Martin F."/>
            <person name="Silar P."/>
            <person name="Natvig D."/>
            <person name="Lalanne C."/>
            <person name="Gautier V."/>
            <person name="Ament-Velasquez S.L."/>
            <person name="Kruys A."/>
            <person name="Hutchinson M.I."/>
            <person name="Powell A.J."/>
            <person name="Barry K."/>
            <person name="Miller A.N."/>
            <person name="Grigoriev I.V."/>
            <person name="Debuchy R."/>
            <person name="Gladieux P."/>
            <person name="Thoren M.H."/>
            <person name="Johannesson H."/>
        </authorList>
    </citation>
    <scope>NUCLEOTIDE SEQUENCE</scope>
    <source>
        <strain evidence="6">PSN4</strain>
    </source>
</reference>
<feature type="compositionally biased region" description="Polar residues" evidence="4">
    <location>
        <begin position="736"/>
        <end position="746"/>
    </location>
</feature>
<evidence type="ECO:0000256" key="4">
    <source>
        <dbReference type="SAM" id="MobiDB-lite"/>
    </source>
</evidence>
<evidence type="ECO:0000313" key="7">
    <source>
        <dbReference type="Proteomes" id="UP001239445"/>
    </source>
</evidence>
<dbReference type="GO" id="GO:0005634">
    <property type="term" value="C:nucleus"/>
    <property type="evidence" value="ECO:0007669"/>
    <property type="project" value="UniProtKB-SubCell"/>
</dbReference>
<feature type="region of interest" description="Disordered" evidence="4">
    <location>
        <begin position="442"/>
        <end position="470"/>
    </location>
</feature>
<comment type="caution">
    <text evidence="6">The sequence shown here is derived from an EMBL/GenBank/DDBJ whole genome shotgun (WGS) entry which is preliminary data.</text>
</comment>
<feature type="compositionally biased region" description="Basic and acidic residues" evidence="4">
    <location>
        <begin position="921"/>
        <end position="935"/>
    </location>
</feature>
<organism evidence="6 7">
    <name type="scientific">Echria macrotheca</name>
    <dbReference type="NCBI Taxonomy" id="438768"/>
    <lineage>
        <taxon>Eukaryota</taxon>
        <taxon>Fungi</taxon>
        <taxon>Dikarya</taxon>
        <taxon>Ascomycota</taxon>
        <taxon>Pezizomycotina</taxon>
        <taxon>Sordariomycetes</taxon>
        <taxon>Sordariomycetidae</taxon>
        <taxon>Sordariales</taxon>
        <taxon>Schizotheciaceae</taxon>
        <taxon>Echria</taxon>
    </lineage>
</organism>
<feature type="region of interest" description="Disordered" evidence="4">
    <location>
        <begin position="736"/>
        <end position="759"/>
    </location>
</feature>
<feature type="compositionally biased region" description="Gly residues" evidence="4">
    <location>
        <begin position="1328"/>
        <end position="1340"/>
    </location>
</feature>
<evidence type="ECO:0000313" key="6">
    <source>
        <dbReference type="EMBL" id="KAK1756882.1"/>
    </source>
</evidence>
<keyword evidence="2" id="KW-0597">Phosphoprotein</keyword>
<feature type="compositionally biased region" description="Basic residues" evidence="4">
    <location>
        <begin position="76"/>
        <end position="87"/>
    </location>
</feature>
<dbReference type="InterPro" id="IPR024146">
    <property type="entry name" value="Claspin"/>
</dbReference>
<sequence length="1340" mass="146152">MSSQVSSPTRPSRTASPVPSSTQQSVADMTDSSDDEDILRPRGRLAARLQKQNVESGSDTETANDQADDDDIVTTRPRKLIQRRRRSSTPGLFVSPANSPVKTPAKSPARTTNSPGQFVSPSKSTAASPGLFVSPSKPASPGAESDNDDLPQTSLLAKNPRFLALVAQKAKQRKAREAEEARKRAERLTAQKRDDDMSMIDDEDDDNITDDEGGRKLTQSGARPSRKASKKAMDDMTRETQRLARSMQLVHEAKVKKKITKNALFERFNYKPEGTSDAPKISSSRPTSPASGAHTDAEMKDAETPPSSPPAPARNDAQEPKASVAPVTTFELEENSDGELPTLEDALQAAAAKAKLDKGKGKATTADFEAEDRLKEKQAPAKRKFRVKLPEIQANRVGLDLGGDDDLVIEHTRKNRIDAIFDRIPVNQAKESRPMHMLRKLAHLDDPDKKAPAVPSAKNRFSKQAQQPAMSVGELEATLLQRARTQAKLERDRQVEMLRSKGITVLTSEEREKQEQEVENMVARARREAEEIMAREREAAKKERKARREAGEDDPLGWDDSDDSDFGTEEEAELELSGSEEEGEAEDADEAEEEADEADPAGGLFDEAAESAAESEEADAEEVEQEAEEAEQEAGQETDEEVVPNSKLAARSRPRKQVVILSDDEDETGSVVEATPRPKTFLMKSPAAPNTVSPKIPTSVLRSATKPFIPGLPVAGPAGLGLTQIFAGTMDDSQTSSALNVADSPSQPRPTFDVDAFPESNFSQTAQEVGVDMIMDSQPAGRTQNPETQGVQLHFSQSQAHGLDTLLRESQDASQMSELIEPTQDAGYQNYSPLLHRFVEAPASTTETVRLQSEDHSESPLVRRTGKLRRRADLVVAEVSEDEAENAADADDADEFGFGTKASAFNVMKKAAIEDKKKKAAEAFDKKKSKAREMIEEQAEESEDEYAGLGGVDGEESDNDDDAQSVKEMIDDETKATETDERKLAAFFADRERASDEKQVNKLFHDLTTGALRRKRGGDWDDLDEDDGGEARRRLKRRQFAKMQRALMADERISKVAENPANQAFLRTIEDRGSDDEMDFIFEPAPLERQDSSTSEEQGGGGEAVTIPDSQPEGREIQQTQNPRRTKGGSKKPSNLGDIRESLSNLLDEPLNSSSSIIPATEVGSDSEDEDEPLPPPSRTSSTGGSSNKENRNPRRTTGRVVDRITLKRNSSSTISTSSRLAFATATNSSSSTSSLIKVPALLRRATTNSLLSSSSSSSTMSATGVTTHTTHNGTGGGGPGQEKIKKPAGKKSGVNYFARENERRAKVAEMERRREERKVRGAEGRGRVVGGLFGGGRFE</sequence>
<feature type="domain" description="DNA replication checkpoint mediator MRC1" evidence="5">
    <location>
        <begin position="927"/>
        <end position="1067"/>
    </location>
</feature>
<feature type="region of interest" description="Disordered" evidence="4">
    <location>
        <begin position="1014"/>
        <end position="1036"/>
    </location>
</feature>
<feature type="compositionally biased region" description="Polar residues" evidence="4">
    <location>
        <begin position="281"/>
        <end position="290"/>
    </location>
</feature>
<feature type="region of interest" description="Disordered" evidence="4">
    <location>
        <begin position="1252"/>
        <end position="1340"/>
    </location>
</feature>
<feature type="compositionally biased region" description="Basic and acidic residues" evidence="4">
    <location>
        <begin position="529"/>
        <end position="550"/>
    </location>
</feature>
<keyword evidence="3" id="KW-0539">Nucleus</keyword>
<feature type="compositionally biased region" description="Acidic residues" evidence="4">
    <location>
        <begin position="197"/>
        <end position="211"/>
    </location>
</feature>
<feature type="compositionally biased region" description="Acidic residues" evidence="4">
    <location>
        <begin position="936"/>
        <end position="946"/>
    </location>
</feature>
<proteinExistence type="predicted"/>
<feature type="compositionally biased region" description="Acidic residues" evidence="4">
    <location>
        <begin position="607"/>
        <end position="642"/>
    </location>
</feature>
<name>A0AAJ0F7I7_9PEZI</name>
<dbReference type="Pfam" id="PF09444">
    <property type="entry name" value="MRC1"/>
    <property type="match status" value="1"/>
</dbReference>
<dbReference type="GO" id="GO:0010997">
    <property type="term" value="F:anaphase-promoting complex binding"/>
    <property type="evidence" value="ECO:0007669"/>
    <property type="project" value="TreeGrafter"/>
</dbReference>
<feature type="region of interest" description="Disordered" evidence="4">
    <location>
        <begin position="1067"/>
        <end position="1235"/>
    </location>
</feature>
<feature type="region of interest" description="Disordered" evidence="4">
    <location>
        <begin position="921"/>
        <end position="978"/>
    </location>
</feature>
<dbReference type="PANTHER" id="PTHR14396:SF10">
    <property type="entry name" value="CLASPIN"/>
    <property type="match status" value="1"/>
</dbReference>
<evidence type="ECO:0000256" key="2">
    <source>
        <dbReference type="ARBA" id="ARBA00022553"/>
    </source>
</evidence>
<dbReference type="Proteomes" id="UP001239445">
    <property type="component" value="Unassembled WGS sequence"/>
</dbReference>
<feature type="compositionally biased region" description="Acidic residues" evidence="4">
    <location>
        <begin position="953"/>
        <end position="963"/>
    </location>
</feature>
<feature type="compositionally biased region" description="Polar residues" evidence="4">
    <location>
        <begin position="50"/>
        <end position="65"/>
    </location>
</feature>
<evidence type="ECO:0000259" key="5">
    <source>
        <dbReference type="Pfam" id="PF09444"/>
    </source>
</evidence>
<gene>
    <name evidence="6" type="ORF">QBC47DRAFT_341777</name>
</gene>
<protein>
    <submittedName>
        <fullName evidence="6">Mediator of replication checkpoint protein 1</fullName>
    </submittedName>
</protein>
<feature type="compositionally biased region" description="Basic and acidic residues" evidence="4">
    <location>
        <begin position="964"/>
        <end position="978"/>
    </location>
</feature>
<feature type="region of interest" description="Disordered" evidence="4">
    <location>
        <begin position="529"/>
        <end position="694"/>
    </location>
</feature>
<dbReference type="GO" id="GO:0033314">
    <property type="term" value="P:mitotic DNA replication checkpoint signaling"/>
    <property type="evidence" value="ECO:0007669"/>
    <property type="project" value="TreeGrafter"/>
</dbReference>
<dbReference type="GO" id="GO:0007095">
    <property type="term" value="P:mitotic G2 DNA damage checkpoint signaling"/>
    <property type="evidence" value="ECO:0007669"/>
    <property type="project" value="TreeGrafter"/>
</dbReference>
<evidence type="ECO:0000256" key="3">
    <source>
        <dbReference type="ARBA" id="ARBA00023242"/>
    </source>
</evidence>
<evidence type="ECO:0000256" key="1">
    <source>
        <dbReference type="ARBA" id="ARBA00004123"/>
    </source>
</evidence>
<comment type="subcellular location">
    <subcellularLocation>
        <location evidence="1">Nucleus</location>
    </subcellularLocation>
</comment>
<feature type="compositionally biased region" description="Acidic residues" evidence="4">
    <location>
        <begin position="551"/>
        <end position="599"/>
    </location>
</feature>
<dbReference type="EMBL" id="MU839831">
    <property type="protein sequence ID" value="KAK1756882.1"/>
    <property type="molecule type" value="Genomic_DNA"/>
</dbReference>
<feature type="compositionally biased region" description="Basic and acidic residues" evidence="4">
    <location>
        <begin position="442"/>
        <end position="451"/>
    </location>
</feature>
<keyword evidence="7" id="KW-1185">Reference proteome</keyword>
<dbReference type="InterPro" id="IPR018564">
    <property type="entry name" value="Repl_chkpnt_MRC1_dom"/>
</dbReference>
<feature type="region of interest" description="Disordered" evidence="4">
    <location>
        <begin position="1"/>
        <end position="381"/>
    </location>
</feature>
<dbReference type="PANTHER" id="PTHR14396">
    <property type="entry name" value="CLASPIN"/>
    <property type="match status" value="1"/>
</dbReference>
<feature type="compositionally biased region" description="Basic and acidic residues" evidence="4">
    <location>
        <begin position="231"/>
        <end position="242"/>
    </location>
</feature>
<feature type="compositionally biased region" description="Basic and acidic residues" evidence="4">
    <location>
        <begin position="1300"/>
        <end position="1327"/>
    </location>
</feature>
<accession>A0AAJ0F7I7</accession>
<feature type="compositionally biased region" description="Low complexity" evidence="4">
    <location>
        <begin position="1211"/>
        <end position="1235"/>
    </location>
</feature>
<feature type="compositionally biased region" description="Low complexity" evidence="4">
    <location>
        <begin position="1"/>
        <end position="22"/>
    </location>
</feature>
<feature type="compositionally biased region" description="Polar residues" evidence="4">
    <location>
        <begin position="109"/>
        <end position="127"/>
    </location>
</feature>